<proteinExistence type="predicted"/>
<evidence type="ECO:0000313" key="2">
    <source>
        <dbReference type="EMBL" id="RNA34973.1"/>
    </source>
</evidence>
<keyword evidence="3" id="KW-1185">Reference proteome</keyword>
<feature type="transmembrane region" description="Helical" evidence="1">
    <location>
        <begin position="6"/>
        <end position="26"/>
    </location>
</feature>
<reference evidence="2 3" key="1">
    <citation type="journal article" date="2018" name="Sci. Rep.">
        <title>Genomic signatures of local adaptation to the degree of environmental predictability in rotifers.</title>
        <authorList>
            <person name="Franch-Gras L."/>
            <person name="Hahn C."/>
            <person name="Garcia-Roger E.M."/>
            <person name="Carmona M.J."/>
            <person name="Serra M."/>
            <person name="Gomez A."/>
        </authorList>
    </citation>
    <scope>NUCLEOTIDE SEQUENCE [LARGE SCALE GENOMIC DNA]</scope>
    <source>
        <strain evidence="2">HYR1</strain>
    </source>
</reference>
<evidence type="ECO:0000313" key="3">
    <source>
        <dbReference type="Proteomes" id="UP000276133"/>
    </source>
</evidence>
<keyword evidence="1" id="KW-1133">Transmembrane helix</keyword>
<protein>
    <submittedName>
        <fullName evidence="2">Uncharacterized protein</fullName>
    </submittedName>
</protein>
<accession>A0A3M7SGQ5</accession>
<keyword evidence="1" id="KW-0472">Membrane</keyword>
<name>A0A3M7SGQ5_BRAPC</name>
<dbReference type="EMBL" id="REGN01001392">
    <property type="protein sequence ID" value="RNA34973.1"/>
    <property type="molecule type" value="Genomic_DNA"/>
</dbReference>
<keyword evidence="1" id="KW-0812">Transmembrane</keyword>
<dbReference type="Proteomes" id="UP000276133">
    <property type="component" value="Unassembled WGS sequence"/>
</dbReference>
<dbReference type="AlphaFoldDB" id="A0A3M7SGQ5"/>
<organism evidence="2 3">
    <name type="scientific">Brachionus plicatilis</name>
    <name type="common">Marine rotifer</name>
    <name type="synonym">Brachionus muelleri</name>
    <dbReference type="NCBI Taxonomy" id="10195"/>
    <lineage>
        <taxon>Eukaryota</taxon>
        <taxon>Metazoa</taxon>
        <taxon>Spiralia</taxon>
        <taxon>Gnathifera</taxon>
        <taxon>Rotifera</taxon>
        <taxon>Eurotatoria</taxon>
        <taxon>Monogononta</taxon>
        <taxon>Pseudotrocha</taxon>
        <taxon>Ploima</taxon>
        <taxon>Brachionidae</taxon>
        <taxon>Brachionus</taxon>
    </lineage>
</organism>
<evidence type="ECO:0000256" key="1">
    <source>
        <dbReference type="SAM" id="Phobius"/>
    </source>
</evidence>
<gene>
    <name evidence="2" type="ORF">BpHYR1_036617</name>
</gene>
<sequence>MQDNIILLLFLTISPFTMKVPIFLTFSDKENKKEDFIQKNTKTYYENILINQRLRMNFQREINQLMRIDTSDVDSDPFLMK</sequence>
<comment type="caution">
    <text evidence="2">The sequence shown here is derived from an EMBL/GenBank/DDBJ whole genome shotgun (WGS) entry which is preliminary data.</text>
</comment>